<organism evidence="1 2">
    <name type="scientific">Duganella vulcania</name>
    <dbReference type="NCBI Taxonomy" id="2692166"/>
    <lineage>
        <taxon>Bacteria</taxon>
        <taxon>Pseudomonadati</taxon>
        <taxon>Pseudomonadota</taxon>
        <taxon>Betaproteobacteria</taxon>
        <taxon>Burkholderiales</taxon>
        <taxon>Oxalobacteraceae</taxon>
        <taxon>Telluria group</taxon>
        <taxon>Duganella</taxon>
    </lineage>
</organism>
<evidence type="ECO:0000313" key="2">
    <source>
        <dbReference type="Proteomes" id="UP000447355"/>
    </source>
</evidence>
<name>A0A845GRL8_9BURK</name>
<reference evidence="1" key="1">
    <citation type="submission" date="2019-12" db="EMBL/GenBank/DDBJ databases">
        <title>Novel species isolated from a subtropical stream in China.</title>
        <authorList>
            <person name="Lu H."/>
        </authorList>
    </citation>
    <scope>NUCLEOTIDE SEQUENCE [LARGE SCALE GENOMIC DNA]</scope>
    <source>
        <strain evidence="1">FT81W</strain>
    </source>
</reference>
<dbReference type="EMBL" id="WWCX01000038">
    <property type="protein sequence ID" value="MYM96070.1"/>
    <property type="molecule type" value="Genomic_DNA"/>
</dbReference>
<sequence>MREMLTKAYCFEYNFIEEAVSAKNRWLRTSEADHWFCCKCRVPIFPKVSSLQNCFYSAFPSRPHEPGCPHKSVDTEPGNGKPGTYVSIPPPPIFPDVLGQPPVKVRRKFVEPNEEALAQMIGAAPIAHIYGNLGDVVDAWTEIPESSRPSHSLAVGEFLATYEDIFINLERRYQIPDAQFWPQRIYHFEAKLTPGKVPGIFFVKSIANFDGENGRLPITARVKVTSDVEAKIPGIANRLANLKAVKIFWNGDAPIFSTAGIGPAYALGEGGYVKFDSLAVRAR</sequence>
<gene>
    <name evidence="1" type="ORF">GTP90_19595</name>
</gene>
<dbReference type="Proteomes" id="UP000447355">
    <property type="component" value="Unassembled WGS sequence"/>
</dbReference>
<dbReference type="AlphaFoldDB" id="A0A845GRL8"/>
<accession>A0A845GRL8</accession>
<proteinExistence type="predicted"/>
<evidence type="ECO:0000313" key="1">
    <source>
        <dbReference type="EMBL" id="MYM96070.1"/>
    </source>
</evidence>
<comment type="caution">
    <text evidence="1">The sequence shown here is derived from an EMBL/GenBank/DDBJ whole genome shotgun (WGS) entry which is preliminary data.</text>
</comment>
<dbReference type="RefSeq" id="WP_217432005.1">
    <property type="nucleotide sequence ID" value="NZ_WWCX01000038.1"/>
</dbReference>
<protein>
    <submittedName>
        <fullName evidence="1">Uncharacterized protein</fullName>
    </submittedName>
</protein>